<dbReference type="InterPro" id="IPR008928">
    <property type="entry name" value="6-hairpin_glycosidase_sf"/>
</dbReference>
<dbReference type="KEGG" id="sgp:SpiGrapes_2423"/>
<protein>
    <submittedName>
        <fullName evidence="1">Uncharacterized protein</fullName>
    </submittedName>
</protein>
<dbReference type="Gene3D" id="1.50.10.10">
    <property type="match status" value="1"/>
</dbReference>
<reference evidence="1 2" key="1">
    <citation type="submission" date="2011-11" db="EMBL/GenBank/DDBJ databases">
        <title>Complete sequence of Spirochaeta sp. grapes.</title>
        <authorList>
            <consortium name="US DOE Joint Genome Institute"/>
            <person name="Lucas S."/>
            <person name="Han J."/>
            <person name="Lapidus A."/>
            <person name="Cheng J.-F."/>
            <person name="Goodwin L."/>
            <person name="Pitluck S."/>
            <person name="Peters L."/>
            <person name="Ovchinnikova G."/>
            <person name="Munk A.C."/>
            <person name="Detter J.C."/>
            <person name="Han C."/>
            <person name="Tapia R."/>
            <person name="Land M."/>
            <person name="Hauser L."/>
            <person name="Kyrpides N."/>
            <person name="Ivanova N."/>
            <person name="Pagani I."/>
            <person name="Ritalahtilisa K."/>
            <person name="Loeffler F."/>
            <person name="Woyke T."/>
        </authorList>
    </citation>
    <scope>NUCLEOTIDE SEQUENCE [LARGE SCALE GENOMIC DNA]</scope>
    <source>
        <strain evidence="2">ATCC BAA-1885 / DSM 22778 / Grapes</strain>
    </source>
</reference>
<name>G8QTF2_SPHPG</name>
<dbReference type="OrthoDB" id="9763537at2"/>
<organism evidence="1 2">
    <name type="scientific">Sphaerochaeta pleomorpha (strain ATCC BAA-1885 / DSM 22778 / Grapes)</name>
    <dbReference type="NCBI Taxonomy" id="158190"/>
    <lineage>
        <taxon>Bacteria</taxon>
        <taxon>Pseudomonadati</taxon>
        <taxon>Spirochaetota</taxon>
        <taxon>Spirochaetia</taxon>
        <taxon>Spirochaetales</taxon>
        <taxon>Sphaerochaetaceae</taxon>
        <taxon>Sphaerochaeta</taxon>
    </lineage>
</organism>
<proteinExistence type="predicted"/>
<dbReference type="Proteomes" id="UP000005632">
    <property type="component" value="Chromosome"/>
</dbReference>
<dbReference type="GO" id="GO:0005975">
    <property type="term" value="P:carbohydrate metabolic process"/>
    <property type="evidence" value="ECO:0007669"/>
    <property type="project" value="InterPro"/>
</dbReference>
<dbReference type="RefSeq" id="WP_014271034.1">
    <property type="nucleotide sequence ID" value="NC_016633.1"/>
</dbReference>
<dbReference type="SUPFAM" id="SSF48208">
    <property type="entry name" value="Six-hairpin glycosidases"/>
    <property type="match status" value="1"/>
</dbReference>
<dbReference type="EMBL" id="CP003155">
    <property type="protein sequence ID" value="AEV30193.1"/>
    <property type="molecule type" value="Genomic_DNA"/>
</dbReference>
<dbReference type="eggNOG" id="COG3387">
    <property type="taxonomic scope" value="Bacteria"/>
</dbReference>
<gene>
    <name evidence="1" type="ordered locus">SpiGrapes_2423</name>
</gene>
<sequence>MKHTIDFCFAPDINQTCIGLVDDKYKTIVREDGSLNYLWESDKNEIVDGTIPPFRKRILDNQEGNMAFKYRFLPRFSHRDSFVERTQDFGDPSMAIVTTVERFTDTVFSWKTFAYENSDGLRMDIILYRLETSVDFGHALTTVYLQELGDHCDSPSAQRFQSGAYTLPVGVARIPAPIAYATEGGSGIIAASEVWEGAFGILYAGNLKEDEFTLEFAKNALAWCKGYWNSVKPFLKAFRVPDQSVQNMLLSCGRNILQAQELVDTVKEFHVGPTIYRGLWVVDGYYFAECAYMMGREDEAFSLLLGILRNQKPDGSIRILPDHHKETAVAISNIVRQCELHNDDERLRELWPTIMRGMLHLRSMRDDSLKLGSDYPACGMFPPSFGDGGIYGPEPEYTTPMNVILGMQDAYRAGFRLGLEGAQEIKDFSDELMDVMMKAISRDTTKTAEGIPYLPLSMDKTRDYKPQAGIQTIARVAFHEEFATDSEIVRNLFTLIDSIDDEEGIPYGTGWRPDQSLYTYSSVRFAQLMVACGMPDKAVDYLYAFANHASASRVWREEQPLKSKHSSEVCGDMPHNWASVEFIRLVRNMVLLERNEGIHLLPVLPDEWLPTYEHDLMFEKTPTKFGEIDLHLEYEGPGSYLLEFRRGKGNQKPSFVNLTWKGEIGNMPEGFEKIGDHAWAIDPELYSFSCILYMPGC</sequence>
<dbReference type="STRING" id="158190.SpiGrapes_2423"/>
<dbReference type="InterPro" id="IPR012341">
    <property type="entry name" value="6hp_glycosidase-like_sf"/>
</dbReference>
<accession>G8QTF2</accession>
<keyword evidence="2" id="KW-1185">Reference proteome</keyword>
<dbReference type="AlphaFoldDB" id="G8QTF2"/>
<evidence type="ECO:0000313" key="2">
    <source>
        <dbReference type="Proteomes" id="UP000005632"/>
    </source>
</evidence>
<evidence type="ECO:0000313" key="1">
    <source>
        <dbReference type="EMBL" id="AEV30193.1"/>
    </source>
</evidence>
<dbReference type="HOGENOM" id="CLU_395286_0_0_12"/>